<keyword evidence="6 9" id="KW-1133">Transmembrane helix</keyword>
<dbReference type="PANTHER" id="PTHR21290">
    <property type="entry name" value="SPHINGOMYELIN SYNTHETASE"/>
    <property type="match status" value="1"/>
</dbReference>
<comment type="caution">
    <text evidence="11">The sequence shown here is derived from an EMBL/GenBank/DDBJ whole genome shotgun (WGS) entry which is preliminary data.</text>
</comment>
<evidence type="ECO:0000313" key="12">
    <source>
        <dbReference type="Proteomes" id="UP000186922"/>
    </source>
</evidence>
<dbReference type="GO" id="GO:0006686">
    <property type="term" value="P:sphingomyelin biosynthetic process"/>
    <property type="evidence" value="ECO:0007669"/>
    <property type="project" value="TreeGrafter"/>
</dbReference>
<dbReference type="GO" id="GO:0046513">
    <property type="term" value="P:ceramide biosynthetic process"/>
    <property type="evidence" value="ECO:0007669"/>
    <property type="project" value="TreeGrafter"/>
</dbReference>
<dbReference type="Proteomes" id="UP000186922">
    <property type="component" value="Unassembled WGS sequence"/>
</dbReference>
<dbReference type="InterPro" id="IPR025749">
    <property type="entry name" value="Sphingomyelin_synth-like_dom"/>
</dbReference>
<protein>
    <recommendedName>
        <fullName evidence="10">Sphingomyelin synthase-like domain-containing protein</fullName>
    </recommendedName>
</protein>
<keyword evidence="3" id="KW-0808">Transferase</keyword>
<accession>A0A1D1UC19</accession>
<dbReference type="Pfam" id="PF14360">
    <property type="entry name" value="PAP2_C"/>
    <property type="match status" value="1"/>
</dbReference>
<dbReference type="GO" id="GO:0000139">
    <property type="term" value="C:Golgi membrane"/>
    <property type="evidence" value="ECO:0007669"/>
    <property type="project" value="TreeGrafter"/>
</dbReference>
<organism evidence="11 12">
    <name type="scientific">Ramazzottius varieornatus</name>
    <name type="common">Water bear</name>
    <name type="synonym">Tardigrade</name>
    <dbReference type="NCBI Taxonomy" id="947166"/>
    <lineage>
        <taxon>Eukaryota</taxon>
        <taxon>Metazoa</taxon>
        <taxon>Ecdysozoa</taxon>
        <taxon>Tardigrada</taxon>
        <taxon>Eutardigrada</taxon>
        <taxon>Parachela</taxon>
        <taxon>Hypsibioidea</taxon>
        <taxon>Ramazzottiidae</taxon>
        <taxon>Ramazzottius</taxon>
    </lineage>
</organism>
<evidence type="ECO:0000256" key="9">
    <source>
        <dbReference type="SAM" id="Phobius"/>
    </source>
</evidence>
<sequence>MGRIQLPPEDYSHDNPLPLSTASDLGIEVSRSSCLSSEGLSPDYTENYDGVSNHHFEPRHRRYSSSDLSALSSRSEPCCKINLLPLSADAATLEEGLVKKVYPKEYGKTFQAFLFLLGGLLSSSLALAVVHDLQPMSLPLPDIVFRYVPQFDQGLELSEYIIVFITYPTLIALLLHQHRSIIFRRVFLLTGILYFCRGITIFVTVLPQANLKYPCASRENSTSALMIVHRAVSLLSGLGMSINGRLVYCGDFIYSGHTCSLVLCCLVFNEYTPQNKQIFRIAKRSLYLLATVGVLMISFSRTHYTVDIVIAYVITTMLFRIYHTIAAHAHLKEHGENNYLSHAWWFRFVRHFEINVPEGKLPMRYNFPFECPTVIAQKWRAFRNR</sequence>
<name>A0A1D1UC19_RAMVA</name>
<dbReference type="OrthoDB" id="422827at2759"/>
<evidence type="ECO:0000256" key="2">
    <source>
        <dbReference type="ARBA" id="ARBA00005441"/>
    </source>
</evidence>
<dbReference type="PANTHER" id="PTHR21290:SF27">
    <property type="entry name" value="PHOSPHATIDYLCHOLINE:CERAMIDE CHOLINEPHOSPHOTRANSFERASE 1"/>
    <property type="match status" value="1"/>
</dbReference>
<keyword evidence="12" id="KW-1185">Reference proteome</keyword>
<keyword evidence="7" id="KW-0443">Lipid metabolism</keyword>
<gene>
    <name evidence="11" type="primary">RvY_00234-1</name>
    <name evidence="11" type="synonym">RvY_00234.1</name>
    <name evidence="11" type="ORF">RvY_00234</name>
</gene>
<keyword evidence="5" id="KW-0746">Sphingolipid metabolism</keyword>
<evidence type="ECO:0000256" key="8">
    <source>
        <dbReference type="ARBA" id="ARBA00023136"/>
    </source>
</evidence>
<keyword evidence="8 9" id="KW-0472">Membrane</keyword>
<evidence type="ECO:0000256" key="6">
    <source>
        <dbReference type="ARBA" id="ARBA00022989"/>
    </source>
</evidence>
<keyword evidence="4 9" id="KW-0812">Transmembrane</keyword>
<reference evidence="11 12" key="1">
    <citation type="journal article" date="2016" name="Nat. Commun.">
        <title>Extremotolerant tardigrade genome and improved radiotolerance of human cultured cells by tardigrade-unique protein.</title>
        <authorList>
            <person name="Hashimoto T."/>
            <person name="Horikawa D.D."/>
            <person name="Saito Y."/>
            <person name="Kuwahara H."/>
            <person name="Kozuka-Hata H."/>
            <person name="Shin-I T."/>
            <person name="Minakuchi Y."/>
            <person name="Ohishi K."/>
            <person name="Motoyama A."/>
            <person name="Aizu T."/>
            <person name="Enomoto A."/>
            <person name="Kondo K."/>
            <person name="Tanaka S."/>
            <person name="Hara Y."/>
            <person name="Koshikawa S."/>
            <person name="Sagara H."/>
            <person name="Miura T."/>
            <person name="Yokobori S."/>
            <person name="Miyagawa K."/>
            <person name="Suzuki Y."/>
            <person name="Kubo T."/>
            <person name="Oyama M."/>
            <person name="Kohara Y."/>
            <person name="Fujiyama A."/>
            <person name="Arakawa K."/>
            <person name="Katayama T."/>
            <person name="Toyoda A."/>
            <person name="Kunieda T."/>
        </authorList>
    </citation>
    <scope>NUCLEOTIDE SEQUENCE [LARGE SCALE GENOMIC DNA]</scope>
    <source>
        <strain evidence="11 12">YOKOZUNA-1</strain>
    </source>
</reference>
<dbReference type="GO" id="GO:0005789">
    <property type="term" value="C:endoplasmic reticulum membrane"/>
    <property type="evidence" value="ECO:0007669"/>
    <property type="project" value="TreeGrafter"/>
</dbReference>
<evidence type="ECO:0000259" key="10">
    <source>
        <dbReference type="Pfam" id="PF14360"/>
    </source>
</evidence>
<evidence type="ECO:0000313" key="11">
    <source>
        <dbReference type="EMBL" id="GAU87369.1"/>
    </source>
</evidence>
<dbReference type="AlphaFoldDB" id="A0A1D1UC19"/>
<evidence type="ECO:0000256" key="4">
    <source>
        <dbReference type="ARBA" id="ARBA00022692"/>
    </source>
</evidence>
<dbReference type="GO" id="GO:0005886">
    <property type="term" value="C:plasma membrane"/>
    <property type="evidence" value="ECO:0007669"/>
    <property type="project" value="TreeGrafter"/>
</dbReference>
<comment type="subcellular location">
    <subcellularLocation>
        <location evidence="1">Membrane</location>
        <topology evidence="1">Multi-pass membrane protein</topology>
    </subcellularLocation>
</comment>
<feature type="transmembrane region" description="Helical" evidence="9">
    <location>
        <begin position="187"/>
        <end position="206"/>
    </location>
</feature>
<dbReference type="GO" id="GO:0047493">
    <property type="term" value="F:ceramide cholinephosphotransferase activity"/>
    <property type="evidence" value="ECO:0007669"/>
    <property type="project" value="TreeGrafter"/>
</dbReference>
<evidence type="ECO:0000256" key="7">
    <source>
        <dbReference type="ARBA" id="ARBA00023098"/>
    </source>
</evidence>
<feature type="transmembrane region" description="Helical" evidence="9">
    <location>
        <begin position="281"/>
        <end position="298"/>
    </location>
</feature>
<comment type="similarity">
    <text evidence="2">Belongs to the sphingomyelin synthase family.</text>
</comment>
<dbReference type="STRING" id="947166.A0A1D1UC19"/>
<dbReference type="InterPro" id="IPR045221">
    <property type="entry name" value="Sphingomyelin_synth-like"/>
</dbReference>
<dbReference type="GO" id="GO:0033188">
    <property type="term" value="F:sphingomyelin synthase activity"/>
    <property type="evidence" value="ECO:0007669"/>
    <property type="project" value="TreeGrafter"/>
</dbReference>
<evidence type="ECO:0000256" key="5">
    <source>
        <dbReference type="ARBA" id="ARBA00022919"/>
    </source>
</evidence>
<dbReference type="EMBL" id="BDGG01000001">
    <property type="protein sequence ID" value="GAU87369.1"/>
    <property type="molecule type" value="Genomic_DNA"/>
</dbReference>
<feature type="transmembrane region" description="Helical" evidence="9">
    <location>
        <begin position="304"/>
        <end position="322"/>
    </location>
</feature>
<evidence type="ECO:0000256" key="1">
    <source>
        <dbReference type="ARBA" id="ARBA00004141"/>
    </source>
</evidence>
<feature type="domain" description="Sphingomyelin synthase-like" evidence="10">
    <location>
        <begin position="249"/>
        <end position="324"/>
    </location>
</feature>
<feature type="transmembrane region" description="Helical" evidence="9">
    <location>
        <begin position="252"/>
        <end position="269"/>
    </location>
</feature>
<evidence type="ECO:0000256" key="3">
    <source>
        <dbReference type="ARBA" id="ARBA00022679"/>
    </source>
</evidence>
<proteinExistence type="inferred from homology"/>
<feature type="transmembrane region" description="Helical" evidence="9">
    <location>
        <begin position="157"/>
        <end position="175"/>
    </location>
</feature>
<feature type="transmembrane region" description="Helical" evidence="9">
    <location>
        <begin position="109"/>
        <end position="130"/>
    </location>
</feature>